<reference evidence="2 3" key="1">
    <citation type="submission" date="2020-02" db="EMBL/GenBank/DDBJ databases">
        <title>Draft genome sequence of two Spirosoma agri KCTC 52727 and Spirosoma terrae KCTC 52035.</title>
        <authorList>
            <person name="Rojas J."/>
            <person name="Ambika Manirajan B."/>
            <person name="Suarez C."/>
            <person name="Ratering S."/>
            <person name="Schnell S."/>
        </authorList>
    </citation>
    <scope>NUCLEOTIDE SEQUENCE [LARGE SCALE GENOMIC DNA]</scope>
    <source>
        <strain evidence="2 3">KCTC 52035</strain>
    </source>
</reference>
<organism evidence="2 3">
    <name type="scientific">Spirosoma terrae</name>
    <dbReference type="NCBI Taxonomy" id="1968276"/>
    <lineage>
        <taxon>Bacteria</taxon>
        <taxon>Pseudomonadati</taxon>
        <taxon>Bacteroidota</taxon>
        <taxon>Cytophagia</taxon>
        <taxon>Cytophagales</taxon>
        <taxon>Cytophagaceae</taxon>
        <taxon>Spirosoma</taxon>
    </lineage>
</organism>
<keyword evidence="1" id="KW-0175">Coiled coil</keyword>
<evidence type="ECO:0000313" key="2">
    <source>
        <dbReference type="EMBL" id="NDU95801.1"/>
    </source>
</evidence>
<accession>A0A6L9L9J8</accession>
<dbReference type="EMBL" id="JAAFZH010000004">
    <property type="protein sequence ID" value="NDU95801.1"/>
    <property type="molecule type" value="Genomic_DNA"/>
</dbReference>
<evidence type="ECO:0000256" key="1">
    <source>
        <dbReference type="SAM" id="Coils"/>
    </source>
</evidence>
<feature type="coiled-coil region" evidence="1">
    <location>
        <begin position="31"/>
        <end position="58"/>
    </location>
</feature>
<name>A0A6L9L9J8_9BACT</name>
<protein>
    <submittedName>
        <fullName evidence="2">Uncharacterized protein</fullName>
    </submittedName>
</protein>
<gene>
    <name evidence="2" type="ORF">GK108_13035</name>
</gene>
<comment type="caution">
    <text evidence="2">The sequence shown here is derived from an EMBL/GenBank/DDBJ whole genome shotgun (WGS) entry which is preliminary data.</text>
</comment>
<keyword evidence="3" id="KW-1185">Reference proteome</keyword>
<dbReference type="Proteomes" id="UP000474175">
    <property type="component" value="Unassembled WGS sequence"/>
</dbReference>
<sequence>MPTIDPLTGLDDLPNEIERLKARIQRQTILLGLQLIEIDELRDQLRAVKRQNHKLRALLTPTN</sequence>
<evidence type="ECO:0000313" key="3">
    <source>
        <dbReference type="Proteomes" id="UP000474175"/>
    </source>
</evidence>
<proteinExistence type="predicted"/>
<dbReference type="AlphaFoldDB" id="A0A6L9L9J8"/>
<dbReference type="RefSeq" id="WP_163948516.1">
    <property type="nucleotide sequence ID" value="NZ_JAAFZH010000004.1"/>
</dbReference>